<dbReference type="Proteomes" id="UP000468388">
    <property type="component" value="Unassembled WGS sequence"/>
</dbReference>
<comment type="caution">
    <text evidence="1">The sequence shown here is derived from an EMBL/GenBank/DDBJ whole genome shotgun (WGS) entry which is preliminary data.</text>
</comment>
<accession>A0A6N8J5A0</accession>
<reference evidence="1 2" key="1">
    <citation type="submission" date="2019-12" db="EMBL/GenBank/DDBJ databases">
        <title>The draft genomic sequence of strain Chitinophaga oryziterrae JCM 16595.</title>
        <authorList>
            <person name="Zhang X."/>
        </authorList>
    </citation>
    <scope>NUCLEOTIDE SEQUENCE [LARGE SCALE GENOMIC DNA]</scope>
    <source>
        <strain evidence="1 2">JCM 16595</strain>
    </source>
</reference>
<dbReference type="InterPro" id="IPR011990">
    <property type="entry name" value="TPR-like_helical_dom_sf"/>
</dbReference>
<keyword evidence="1" id="KW-0449">Lipoprotein</keyword>
<organism evidence="1 2">
    <name type="scientific">Chitinophaga oryziterrae</name>
    <dbReference type="NCBI Taxonomy" id="1031224"/>
    <lineage>
        <taxon>Bacteria</taxon>
        <taxon>Pseudomonadati</taxon>
        <taxon>Bacteroidota</taxon>
        <taxon>Chitinophagia</taxon>
        <taxon>Chitinophagales</taxon>
        <taxon>Chitinophagaceae</taxon>
        <taxon>Chitinophaga</taxon>
    </lineage>
</organism>
<dbReference type="RefSeq" id="WP_157298734.1">
    <property type="nucleotide sequence ID" value="NZ_BAAAZB010000005.1"/>
</dbReference>
<name>A0A6N8J5A0_9BACT</name>
<sequence length="503" mass="57023">MKKYILFILVLVGCTKDFKQINTDPGKVSYVAPGEQLTAAAYFLDGGRETGYPNLFLFQPMAQYLNGTTGMGYGTRYIWNDFYNTLMWDIFYSKSIKQLSDLIEKNKADSMQANYIAAARVLKVYVFSLLTDAYGDVPYSQAGMAYYNKVYTPQYDRQPDIYNDFFLQLDTAFHQFDAAKAPVLNDIVYDGVLVKWKRLAASLRLRLGMRLTEIDAVRAKAEVQAAIEEGVMESADDNFRMIHEDYAYPDLRGNGIAQALQEEQAYRHTAGCATFVNYLKAENDPRLGRFFVNRDAAGNDITAITHYLPIQPGMYWWDDETDFIGANGQVIPYANKYCTISTPFYQYQSPYLHLGYAEVEFLLSEAAARGWAGDANMHYQQGIRAAMAQIGMYPGMPAIPSNVVQDFIAAHVLTDKAIEEINMQKWVALFPNGFEAYANQRRIGFPALLPIEDVDGDSQTHGVLPKRLLYPATEALNNPVHYQEALDRLGGTDDWLKKVWWNK</sequence>
<dbReference type="OrthoDB" id="9766256at2"/>
<dbReference type="EMBL" id="WRXO01000001">
    <property type="protein sequence ID" value="MVT40104.1"/>
    <property type="molecule type" value="Genomic_DNA"/>
</dbReference>
<evidence type="ECO:0000313" key="1">
    <source>
        <dbReference type="EMBL" id="MVT40104.1"/>
    </source>
</evidence>
<dbReference type="InterPro" id="IPR041662">
    <property type="entry name" value="SusD-like_2"/>
</dbReference>
<evidence type="ECO:0000313" key="2">
    <source>
        <dbReference type="Proteomes" id="UP000468388"/>
    </source>
</evidence>
<dbReference type="AlphaFoldDB" id="A0A6N8J5A0"/>
<keyword evidence="2" id="KW-1185">Reference proteome</keyword>
<gene>
    <name evidence="1" type="ORF">GO495_05880</name>
</gene>
<dbReference type="Gene3D" id="1.25.40.390">
    <property type="match status" value="1"/>
</dbReference>
<proteinExistence type="predicted"/>
<dbReference type="SUPFAM" id="SSF48452">
    <property type="entry name" value="TPR-like"/>
    <property type="match status" value="1"/>
</dbReference>
<protein>
    <submittedName>
        <fullName evidence="1">SusD/RagB family nutrient-binding outer membrane lipoprotein</fullName>
    </submittedName>
</protein>
<dbReference type="Pfam" id="PF12771">
    <property type="entry name" value="SusD-like_2"/>
    <property type="match status" value="1"/>
</dbReference>